<accession>A0A7V7RMC9</accession>
<proteinExistence type="predicted"/>
<reference evidence="1 2" key="1">
    <citation type="journal article" date="2014" name="Arch. Microbiol.">
        <title>Bacillus mesophilum sp. nov., strain IITR-54T, a novel 4-chlorobiphenyl dechlorinating bacterium.</title>
        <authorList>
            <person name="Manickam N."/>
            <person name="Singh N.K."/>
            <person name="Bajaj A."/>
            <person name="Kumar R.M."/>
            <person name="Kaur G."/>
            <person name="Kaur N."/>
            <person name="Bala M."/>
            <person name="Kumar A."/>
            <person name="Mayilraj S."/>
        </authorList>
    </citation>
    <scope>NUCLEOTIDE SEQUENCE [LARGE SCALE GENOMIC DNA]</scope>
    <source>
        <strain evidence="1 2">IITR-54</strain>
    </source>
</reference>
<evidence type="ECO:0000313" key="2">
    <source>
        <dbReference type="Proteomes" id="UP000441354"/>
    </source>
</evidence>
<comment type="caution">
    <text evidence="1">The sequence shown here is derived from an EMBL/GenBank/DDBJ whole genome shotgun (WGS) entry which is preliminary data.</text>
</comment>
<gene>
    <name evidence="1" type="ORF">F7732_05130</name>
</gene>
<protein>
    <submittedName>
        <fullName evidence="1">Uncharacterized protein</fullName>
    </submittedName>
</protein>
<keyword evidence="2" id="KW-1185">Reference proteome</keyword>
<dbReference type="Proteomes" id="UP000441354">
    <property type="component" value="Unassembled WGS sequence"/>
</dbReference>
<dbReference type="OrthoDB" id="9959483at2"/>
<name>A0A7V7RMC9_9BACI</name>
<organism evidence="1 2">
    <name type="scientific">Bacillus mesophilum</name>
    <dbReference type="NCBI Taxonomy" id="1071718"/>
    <lineage>
        <taxon>Bacteria</taxon>
        <taxon>Bacillati</taxon>
        <taxon>Bacillota</taxon>
        <taxon>Bacilli</taxon>
        <taxon>Bacillales</taxon>
        <taxon>Bacillaceae</taxon>
        <taxon>Bacillus</taxon>
    </lineage>
</organism>
<dbReference type="AlphaFoldDB" id="A0A7V7RMC9"/>
<evidence type="ECO:0000313" key="1">
    <source>
        <dbReference type="EMBL" id="KAB2333480.1"/>
    </source>
</evidence>
<dbReference type="EMBL" id="WBOT01000002">
    <property type="protein sequence ID" value="KAB2333480.1"/>
    <property type="molecule type" value="Genomic_DNA"/>
</dbReference>
<sequence length="65" mass="7965">MTFWLMLIGGLFLFLILLEEAIHFFFYRKLLKTERQTDSVLIKLKKLWSKFMVKGRQVLPRKHHE</sequence>
<dbReference type="RefSeq" id="WP_151572753.1">
    <property type="nucleotide sequence ID" value="NZ_WBOT01000002.1"/>
</dbReference>